<feature type="compositionally biased region" description="Basic residues" evidence="1">
    <location>
        <begin position="43"/>
        <end position="57"/>
    </location>
</feature>
<evidence type="ECO:0000313" key="2">
    <source>
        <dbReference type="EMBL" id="OXU31943.1"/>
    </source>
</evidence>
<evidence type="ECO:0000256" key="1">
    <source>
        <dbReference type="SAM" id="MobiDB-lite"/>
    </source>
</evidence>
<evidence type="ECO:0000313" key="3">
    <source>
        <dbReference type="Proteomes" id="UP000215335"/>
    </source>
</evidence>
<organism evidence="2 3">
    <name type="scientific">Trichomalopsis sarcophagae</name>
    <dbReference type="NCBI Taxonomy" id="543379"/>
    <lineage>
        <taxon>Eukaryota</taxon>
        <taxon>Metazoa</taxon>
        <taxon>Ecdysozoa</taxon>
        <taxon>Arthropoda</taxon>
        <taxon>Hexapoda</taxon>
        <taxon>Insecta</taxon>
        <taxon>Pterygota</taxon>
        <taxon>Neoptera</taxon>
        <taxon>Endopterygota</taxon>
        <taxon>Hymenoptera</taxon>
        <taxon>Apocrita</taxon>
        <taxon>Proctotrupomorpha</taxon>
        <taxon>Chalcidoidea</taxon>
        <taxon>Pteromalidae</taxon>
        <taxon>Pteromalinae</taxon>
        <taxon>Trichomalopsis</taxon>
    </lineage>
</organism>
<dbReference type="Proteomes" id="UP000215335">
    <property type="component" value="Unassembled WGS sequence"/>
</dbReference>
<keyword evidence="3" id="KW-1185">Reference proteome</keyword>
<feature type="region of interest" description="Disordered" evidence="1">
    <location>
        <begin position="34"/>
        <end position="59"/>
    </location>
</feature>
<proteinExistence type="predicted"/>
<reference evidence="2 3" key="1">
    <citation type="journal article" date="2017" name="Curr. Biol.">
        <title>The Evolution of Venom by Co-option of Single-Copy Genes.</title>
        <authorList>
            <person name="Martinson E.O."/>
            <person name="Mrinalini"/>
            <person name="Kelkar Y.D."/>
            <person name="Chang C.H."/>
            <person name="Werren J.H."/>
        </authorList>
    </citation>
    <scope>NUCLEOTIDE SEQUENCE [LARGE SCALE GENOMIC DNA]</scope>
    <source>
        <strain evidence="2 3">Alberta</strain>
        <tissue evidence="2">Whole body</tissue>
    </source>
</reference>
<accession>A0A232FMZ3</accession>
<sequence length="152" mass="17201">MLPNQQHIQKEDNVSHTIKASNVVMTKTLNKRKAMSPSQVLVTKKKNGSRKPSKRHTKPDALVIKAAEGNLYADILRKIRAYPNLTVLSNSVNKIRKTVAEDLLLELRRTEDVKTQELPEAVKAALVEEATIKRLQHIVVFKIKDLDMLTSK</sequence>
<dbReference type="EMBL" id="NNAY01000015">
    <property type="protein sequence ID" value="OXU31943.1"/>
    <property type="molecule type" value="Genomic_DNA"/>
</dbReference>
<comment type="caution">
    <text evidence="2">The sequence shown here is derived from an EMBL/GenBank/DDBJ whole genome shotgun (WGS) entry which is preliminary data.</text>
</comment>
<dbReference type="AlphaFoldDB" id="A0A232FMZ3"/>
<name>A0A232FMZ3_9HYME</name>
<protein>
    <submittedName>
        <fullName evidence="2">Uncharacterized protein</fullName>
    </submittedName>
</protein>
<gene>
    <name evidence="2" type="ORF">TSAR_010221</name>
</gene>